<dbReference type="EMBL" id="GDKF01000994">
    <property type="protein sequence ID" value="JAT77628.1"/>
    <property type="molecule type" value="Transcribed_RNA"/>
</dbReference>
<comment type="subcellular location">
    <subcellularLocation>
        <location evidence="18">Endomembrane system</location>
        <topology evidence="18">Single-pass membrane protein</topology>
    </subcellularLocation>
</comment>
<keyword evidence="10" id="KW-1133">Transmembrane helix</keyword>
<evidence type="ECO:0000256" key="11">
    <source>
        <dbReference type="ARBA" id="ARBA00023098"/>
    </source>
</evidence>
<organism evidence="21">
    <name type="scientific">Auxenochlorella protothecoides</name>
    <name type="common">Green microalga</name>
    <name type="synonym">Chlorella protothecoides</name>
    <dbReference type="NCBI Taxonomy" id="3075"/>
    <lineage>
        <taxon>Eukaryota</taxon>
        <taxon>Viridiplantae</taxon>
        <taxon>Chlorophyta</taxon>
        <taxon>core chlorophytes</taxon>
        <taxon>Trebouxiophyceae</taxon>
        <taxon>Chlorellales</taxon>
        <taxon>Chlorellaceae</taxon>
        <taxon>Auxenochlorella</taxon>
    </lineage>
</organism>
<keyword evidence="7" id="KW-0643">Prostaglandin biosynthesis</keyword>
<dbReference type="CDD" id="cd03197">
    <property type="entry name" value="GST_C_mPGES2"/>
    <property type="match status" value="1"/>
</dbReference>
<dbReference type="Gene3D" id="1.20.1050.10">
    <property type="match status" value="1"/>
</dbReference>
<dbReference type="UniPathway" id="UPA00662"/>
<dbReference type="InterPro" id="IPR034334">
    <property type="entry name" value="PGES2"/>
</dbReference>
<comment type="pathway">
    <text evidence="1">Lipid metabolism; prostaglandin biosynthesis.</text>
</comment>
<evidence type="ECO:0000256" key="14">
    <source>
        <dbReference type="ARBA" id="ARBA00023235"/>
    </source>
</evidence>
<evidence type="ECO:0000256" key="19">
    <source>
        <dbReference type="SAM" id="MobiDB-lite"/>
    </source>
</evidence>
<evidence type="ECO:0000256" key="1">
    <source>
        <dbReference type="ARBA" id="ARBA00004702"/>
    </source>
</evidence>
<dbReference type="InterPro" id="IPR004045">
    <property type="entry name" value="Glutathione_S-Trfase_N"/>
</dbReference>
<evidence type="ECO:0000256" key="15">
    <source>
        <dbReference type="ARBA" id="ARBA00023930"/>
    </source>
</evidence>
<dbReference type="PANTHER" id="PTHR12782:SF5">
    <property type="entry name" value="PROSTAGLANDIN E SYNTHASE 2"/>
    <property type="match status" value="1"/>
</dbReference>
<feature type="domain" description="GST N-terminal" evidence="20">
    <location>
        <begin position="137"/>
        <end position="213"/>
    </location>
</feature>
<dbReference type="InterPro" id="IPR036282">
    <property type="entry name" value="Glutathione-S-Trfase_C_sf"/>
</dbReference>
<proteinExistence type="inferred from homology"/>
<keyword evidence="5" id="KW-0644">Prostaglandin metabolism</keyword>
<dbReference type="InterPro" id="IPR034335">
    <property type="entry name" value="PGES2_C"/>
</dbReference>
<dbReference type="GO" id="GO:0050220">
    <property type="term" value="F:prostaglandin-E synthase activity"/>
    <property type="evidence" value="ECO:0007669"/>
    <property type="project" value="UniProtKB-EC"/>
</dbReference>
<comment type="catalytic activity">
    <reaction evidence="15">
        <text>prostaglandin H2 = (12S)-hydroxy-(5Z,8E,10E)-heptadecatrienoate + malonaldehyde</text>
        <dbReference type="Rhea" id="RHEA:48644"/>
        <dbReference type="ChEBI" id="CHEBI:57405"/>
        <dbReference type="ChEBI" id="CHEBI:90694"/>
        <dbReference type="ChEBI" id="CHEBI:566274"/>
    </reaction>
    <physiologicalReaction direction="left-to-right" evidence="15">
        <dbReference type="Rhea" id="RHEA:48645"/>
    </physiologicalReaction>
</comment>
<evidence type="ECO:0000256" key="13">
    <source>
        <dbReference type="ARBA" id="ARBA00023160"/>
    </source>
</evidence>
<evidence type="ECO:0000256" key="4">
    <source>
        <dbReference type="ARBA" id="ARBA00019474"/>
    </source>
</evidence>
<comment type="similarity">
    <text evidence="2">Belongs to the GST superfamily.</text>
</comment>
<dbReference type="PROSITE" id="PS50404">
    <property type="entry name" value="GST_NTER"/>
    <property type="match status" value="1"/>
</dbReference>
<keyword evidence="14" id="KW-0413">Isomerase</keyword>
<dbReference type="SFLD" id="SFLDS00019">
    <property type="entry name" value="Glutathione_Transferase_(cytos"/>
    <property type="match status" value="1"/>
</dbReference>
<dbReference type="InterPro" id="IPR036249">
    <property type="entry name" value="Thioredoxin-like_sf"/>
</dbReference>
<dbReference type="AlphaFoldDB" id="A0A1D2AEP9"/>
<dbReference type="SUPFAM" id="SSF52833">
    <property type="entry name" value="Thioredoxin-like"/>
    <property type="match status" value="1"/>
</dbReference>
<keyword evidence="13" id="KW-0275">Fatty acid biosynthesis</keyword>
<dbReference type="Pfam" id="PF13417">
    <property type="entry name" value="GST_N_3"/>
    <property type="match status" value="1"/>
</dbReference>
<sequence>LRYKRKILERARHITPSSPRQYPCWCSVATPMQRLRAIGRLARQARSALDVTPEIDLVAIRGSRPLATACAGTAATAARSSKGAAAAALLVGSAASIYFAMPAHARDESTAAIKAPSPADPPLDVYSLPKTPLPLPESIVLYQYEVCPFCCKVKAFLDYHKIPYACVEVNPLTKAELKWSEYKKVPVVVMDGEQFNDSSAIISRLSASVGRGTATPAPAAPGGWRSWLGQGSAPTSSPPARSGTQGSSDEETWRRWVDSRFVRVITVNIYRNARESWQTFDYIAEHGNFGWVQREAARVAGAGMMWALSGRLKKKYGIDGDSRKELYADAEYWVRGLQGRTFHGGDAPDLADLAVFGVIRAVAGTDTFNDLMHGTKIGTWYEAMFKAVGGSARRHA</sequence>
<evidence type="ECO:0000256" key="9">
    <source>
        <dbReference type="ARBA" id="ARBA00022832"/>
    </source>
</evidence>
<dbReference type="InterPro" id="IPR011767">
    <property type="entry name" value="GLR_AS"/>
</dbReference>
<dbReference type="GO" id="GO:0001516">
    <property type="term" value="P:prostaglandin biosynthetic process"/>
    <property type="evidence" value="ECO:0007669"/>
    <property type="project" value="UniProtKB-UniPathway"/>
</dbReference>
<evidence type="ECO:0000256" key="5">
    <source>
        <dbReference type="ARBA" id="ARBA00022501"/>
    </source>
</evidence>
<dbReference type="InterPro" id="IPR040079">
    <property type="entry name" value="Glutathione_S-Trfase"/>
</dbReference>
<dbReference type="PROSITE" id="PS00195">
    <property type="entry name" value="GLUTAREDOXIN_1"/>
    <property type="match status" value="1"/>
</dbReference>
<keyword evidence="11" id="KW-0443">Lipid metabolism</keyword>
<evidence type="ECO:0000256" key="17">
    <source>
        <dbReference type="ARBA" id="ARBA00031041"/>
    </source>
</evidence>
<evidence type="ECO:0000256" key="16">
    <source>
        <dbReference type="ARBA" id="ARBA00023931"/>
    </source>
</evidence>
<evidence type="ECO:0000256" key="8">
    <source>
        <dbReference type="ARBA" id="ARBA00022692"/>
    </source>
</evidence>
<accession>A0A1D2AEP9</accession>
<feature type="compositionally biased region" description="Low complexity" evidence="19">
    <location>
        <begin position="212"/>
        <end position="223"/>
    </location>
</feature>
<dbReference type="EC" id="5.3.99.3" evidence="3"/>
<keyword evidence="8" id="KW-0812">Transmembrane</keyword>
<keyword evidence="12" id="KW-0472">Membrane</keyword>
<keyword evidence="6" id="KW-0444">Lipid biosynthesis</keyword>
<dbReference type="GO" id="GO:0012505">
    <property type="term" value="C:endomembrane system"/>
    <property type="evidence" value="ECO:0007669"/>
    <property type="project" value="UniProtKB-SubCell"/>
</dbReference>
<evidence type="ECO:0000256" key="7">
    <source>
        <dbReference type="ARBA" id="ARBA00022585"/>
    </source>
</evidence>
<keyword evidence="9" id="KW-0276">Fatty acid metabolism</keyword>
<protein>
    <recommendedName>
        <fullName evidence="4">Prostaglandin E synthase 2</fullName>
        <ecNumber evidence="3">5.3.99.3</ecNumber>
    </recommendedName>
    <alternativeName>
        <fullName evidence="17">Microsomal prostaglandin E synthase 2</fullName>
    </alternativeName>
</protein>
<feature type="compositionally biased region" description="Polar residues" evidence="19">
    <location>
        <begin position="232"/>
        <end position="247"/>
    </location>
</feature>
<dbReference type="Gene3D" id="3.40.30.10">
    <property type="entry name" value="Glutaredoxin"/>
    <property type="match status" value="1"/>
</dbReference>
<reference evidence="21" key="1">
    <citation type="submission" date="2015-08" db="EMBL/GenBank/DDBJ databases">
        <authorList>
            <person name="Babu N.S."/>
            <person name="Beckwith C.J."/>
            <person name="Beseler K.G."/>
            <person name="Brison A."/>
            <person name="Carone J.V."/>
            <person name="Caskin T.P."/>
            <person name="Diamond M."/>
            <person name="Durham M.E."/>
            <person name="Foxe J.M."/>
            <person name="Go M."/>
            <person name="Henderson B.A."/>
            <person name="Jones I.B."/>
            <person name="McGettigan J.A."/>
            <person name="Micheletti S.J."/>
            <person name="Nasrallah M.E."/>
            <person name="Ortiz D."/>
            <person name="Piller C.R."/>
            <person name="Privatt S.R."/>
            <person name="Schneider S.L."/>
            <person name="Sharp S."/>
            <person name="Smith T.C."/>
            <person name="Stanton J.D."/>
            <person name="Ullery H.E."/>
            <person name="Wilson R.J."/>
            <person name="Serrano M.G."/>
            <person name="Buck G."/>
            <person name="Lee V."/>
            <person name="Wang Y."/>
            <person name="Carvalho R."/>
            <person name="Voegtly L."/>
            <person name="Shi R."/>
            <person name="Duckworth R."/>
            <person name="Johnson A."/>
            <person name="Loviza R."/>
            <person name="Walstead R."/>
            <person name="Shah Z."/>
            <person name="Kiflezghi M."/>
            <person name="Wade K."/>
            <person name="Ball S.L."/>
            <person name="Bradley K.W."/>
            <person name="Asai D.J."/>
            <person name="Bowman C.A."/>
            <person name="Russell D.A."/>
            <person name="Pope W.H."/>
            <person name="Jacobs-Sera D."/>
            <person name="Hendrix R.W."/>
            <person name="Hatfull G.F."/>
        </authorList>
    </citation>
    <scope>NUCLEOTIDE SEQUENCE</scope>
</reference>
<gene>
    <name evidence="21" type="ORF">g.32783</name>
</gene>
<dbReference type="PANTHER" id="PTHR12782">
    <property type="entry name" value="MICROSOMAL PROSTAGLANDIN E SYNTHASE-2"/>
    <property type="match status" value="1"/>
</dbReference>
<comment type="catalytic activity">
    <reaction evidence="16">
        <text>prostaglandin H2 = prostaglandin E2</text>
        <dbReference type="Rhea" id="RHEA:12893"/>
        <dbReference type="ChEBI" id="CHEBI:57405"/>
        <dbReference type="ChEBI" id="CHEBI:606564"/>
        <dbReference type="EC" id="5.3.99.3"/>
    </reaction>
    <physiologicalReaction direction="left-to-right" evidence="16">
        <dbReference type="Rhea" id="RHEA:12894"/>
    </physiologicalReaction>
</comment>
<evidence type="ECO:0000256" key="2">
    <source>
        <dbReference type="ARBA" id="ARBA00007409"/>
    </source>
</evidence>
<feature type="region of interest" description="Disordered" evidence="19">
    <location>
        <begin position="212"/>
        <end position="250"/>
    </location>
</feature>
<dbReference type="SFLD" id="SFLDG01203">
    <property type="entry name" value="Prostaglandin_E_synthase_like1"/>
    <property type="match status" value="1"/>
</dbReference>
<evidence type="ECO:0000256" key="3">
    <source>
        <dbReference type="ARBA" id="ARBA00012203"/>
    </source>
</evidence>
<dbReference type="SFLD" id="SFLDG01182">
    <property type="entry name" value="Prostaglandin_E_synthase_like"/>
    <property type="match status" value="1"/>
</dbReference>
<feature type="non-terminal residue" evidence="21">
    <location>
        <position position="1"/>
    </location>
</feature>
<evidence type="ECO:0000256" key="18">
    <source>
        <dbReference type="ARBA" id="ARBA00037847"/>
    </source>
</evidence>
<dbReference type="GO" id="GO:0005739">
    <property type="term" value="C:mitochondrion"/>
    <property type="evidence" value="ECO:0007669"/>
    <property type="project" value="TreeGrafter"/>
</dbReference>
<evidence type="ECO:0000256" key="10">
    <source>
        <dbReference type="ARBA" id="ARBA00022989"/>
    </source>
</evidence>
<evidence type="ECO:0000313" key="21">
    <source>
        <dbReference type="EMBL" id="JAT77628.1"/>
    </source>
</evidence>
<evidence type="ECO:0000256" key="6">
    <source>
        <dbReference type="ARBA" id="ARBA00022516"/>
    </source>
</evidence>
<dbReference type="PROSITE" id="PS51354">
    <property type="entry name" value="GLUTAREDOXIN_2"/>
    <property type="match status" value="1"/>
</dbReference>
<dbReference type="SUPFAM" id="SSF47616">
    <property type="entry name" value="GST C-terminal domain-like"/>
    <property type="match status" value="1"/>
</dbReference>
<name>A0A1D2AEP9_AUXPR</name>
<evidence type="ECO:0000256" key="12">
    <source>
        <dbReference type="ARBA" id="ARBA00023136"/>
    </source>
</evidence>
<evidence type="ECO:0000259" key="20">
    <source>
        <dbReference type="PROSITE" id="PS50404"/>
    </source>
</evidence>